<evidence type="ECO:0000256" key="3">
    <source>
        <dbReference type="ARBA" id="ARBA00023172"/>
    </source>
</evidence>
<keyword evidence="3" id="KW-0233">DNA recombination</keyword>
<reference evidence="5" key="1">
    <citation type="journal article" date="2022" name="Arch. Microbiol.">
        <title>Pseudodesulfovibrio sediminis sp. nov., a mesophilic and neutrophilic sulfate-reducing bacterium isolated from sediment of a brackish lake.</title>
        <authorList>
            <person name="Takahashi A."/>
            <person name="Kojima H."/>
            <person name="Watanabe M."/>
            <person name="Fukui M."/>
        </authorList>
    </citation>
    <scope>NUCLEOTIDE SEQUENCE</scope>
    <source>
        <strain evidence="5">SF6</strain>
    </source>
</reference>
<evidence type="ECO:0000313" key="6">
    <source>
        <dbReference type="Proteomes" id="UP001053296"/>
    </source>
</evidence>
<keyword evidence="6" id="KW-1185">Reference proteome</keyword>
<proteinExistence type="inferred from homology"/>
<comment type="similarity">
    <text evidence="1">Belongs to the 'phage' integrase family.</text>
</comment>
<evidence type="ECO:0000256" key="2">
    <source>
        <dbReference type="ARBA" id="ARBA00023125"/>
    </source>
</evidence>
<dbReference type="Gene3D" id="1.10.443.10">
    <property type="entry name" value="Intergrase catalytic core"/>
    <property type="match status" value="1"/>
</dbReference>
<dbReference type="Proteomes" id="UP001053296">
    <property type="component" value="Chromosome"/>
</dbReference>
<dbReference type="RefSeq" id="WP_229593572.1">
    <property type="nucleotide sequence ID" value="NZ_AP024485.1"/>
</dbReference>
<dbReference type="PROSITE" id="PS51898">
    <property type="entry name" value="TYR_RECOMBINASE"/>
    <property type="match status" value="1"/>
</dbReference>
<dbReference type="SUPFAM" id="SSF56349">
    <property type="entry name" value="DNA breaking-rejoining enzymes"/>
    <property type="match status" value="1"/>
</dbReference>
<name>A0ABN6EQM1_9BACT</name>
<dbReference type="Gene3D" id="1.10.150.130">
    <property type="match status" value="1"/>
</dbReference>
<dbReference type="InterPro" id="IPR025269">
    <property type="entry name" value="SAM-like_dom"/>
</dbReference>
<dbReference type="PANTHER" id="PTHR30349">
    <property type="entry name" value="PHAGE INTEGRASE-RELATED"/>
    <property type="match status" value="1"/>
</dbReference>
<dbReference type="InterPro" id="IPR011010">
    <property type="entry name" value="DNA_brk_join_enz"/>
</dbReference>
<evidence type="ECO:0000313" key="5">
    <source>
        <dbReference type="EMBL" id="BCS87369.1"/>
    </source>
</evidence>
<feature type="domain" description="Tyr recombinase" evidence="4">
    <location>
        <begin position="172"/>
        <end position="340"/>
    </location>
</feature>
<keyword evidence="2" id="KW-0238">DNA-binding</keyword>
<dbReference type="Pfam" id="PF00589">
    <property type="entry name" value="Phage_integrase"/>
    <property type="match status" value="1"/>
</dbReference>
<dbReference type="InterPro" id="IPR050090">
    <property type="entry name" value="Tyrosine_recombinase_XerCD"/>
</dbReference>
<protein>
    <submittedName>
        <fullName evidence="5">Site-specific integrase</fullName>
    </submittedName>
</protein>
<dbReference type="Pfam" id="PF13102">
    <property type="entry name" value="Phage_int_SAM_5"/>
    <property type="match status" value="1"/>
</dbReference>
<dbReference type="PANTHER" id="PTHR30349:SF64">
    <property type="entry name" value="PROPHAGE INTEGRASE INTD-RELATED"/>
    <property type="match status" value="1"/>
</dbReference>
<gene>
    <name evidence="5" type="ORF">PSDVSF_06110</name>
</gene>
<accession>A0ABN6EQM1</accession>
<dbReference type="EMBL" id="AP024485">
    <property type="protein sequence ID" value="BCS87369.1"/>
    <property type="molecule type" value="Genomic_DNA"/>
</dbReference>
<evidence type="ECO:0000259" key="4">
    <source>
        <dbReference type="PROSITE" id="PS51898"/>
    </source>
</evidence>
<dbReference type="InterPro" id="IPR010998">
    <property type="entry name" value="Integrase_recombinase_N"/>
</dbReference>
<dbReference type="InterPro" id="IPR013762">
    <property type="entry name" value="Integrase-like_cat_sf"/>
</dbReference>
<sequence length="364" mass="41610">MIGYSDTMKLSKRNDTGAYVIWIDGKRHSLKKFCGRTITDGKEAKRIFTAIRQEWLAGKLSYIKGETYVTIEQFKDEYLAWAIEVQNKHTYAGNRKALDKLVEYGGKSMRLDRIGQKVIDTMTTDLLKKSRKPNTINCYIRHAKTVMNKAVEWEYLRTNPLKGVKQIPGGNTEPGFLDAAQAKDYIKKIKDIHVKRMAVAYIFSGLRRTELLALEYPRDIDSERGLIRVERKKKRHLVVEWMPMHPMFKAVLNSMDLDEGKRIFRRWRHPDTITHKVKDSLRAAGYGHLKLHSLRHTTGALLAMEGYGAKTIAEVLGHAQTHTADIYTHVTKDHVTQALQAVNLGPIDLGNSSGIRPVDPENEE</sequence>
<dbReference type="InterPro" id="IPR002104">
    <property type="entry name" value="Integrase_catalytic"/>
</dbReference>
<organism evidence="5 6">
    <name type="scientific">Pseudodesulfovibrio sediminis</name>
    <dbReference type="NCBI Taxonomy" id="2810563"/>
    <lineage>
        <taxon>Bacteria</taxon>
        <taxon>Pseudomonadati</taxon>
        <taxon>Thermodesulfobacteriota</taxon>
        <taxon>Desulfovibrionia</taxon>
        <taxon>Desulfovibrionales</taxon>
        <taxon>Desulfovibrionaceae</taxon>
    </lineage>
</organism>
<evidence type="ECO:0000256" key="1">
    <source>
        <dbReference type="ARBA" id="ARBA00008857"/>
    </source>
</evidence>